<organism evidence="2 3">
    <name type="scientific">Hemibagrus wyckioides</name>
    <dbReference type="NCBI Taxonomy" id="337641"/>
    <lineage>
        <taxon>Eukaryota</taxon>
        <taxon>Metazoa</taxon>
        <taxon>Chordata</taxon>
        <taxon>Craniata</taxon>
        <taxon>Vertebrata</taxon>
        <taxon>Euteleostomi</taxon>
        <taxon>Actinopterygii</taxon>
        <taxon>Neopterygii</taxon>
        <taxon>Teleostei</taxon>
        <taxon>Ostariophysi</taxon>
        <taxon>Siluriformes</taxon>
        <taxon>Bagridae</taxon>
        <taxon>Hemibagrus</taxon>
    </lineage>
</organism>
<dbReference type="AlphaFoldDB" id="A0A9D3P4U6"/>
<gene>
    <name evidence="2" type="ORF">KOW79_003180</name>
</gene>
<dbReference type="Proteomes" id="UP000824219">
    <property type="component" value="Linkage Group LG04"/>
</dbReference>
<comment type="caution">
    <text evidence="2">The sequence shown here is derived from an EMBL/GenBank/DDBJ whole genome shotgun (WGS) entry which is preliminary data.</text>
</comment>
<proteinExistence type="predicted"/>
<protein>
    <submittedName>
        <fullName evidence="2">Uncharacterized protein</fullName>
    </submittedName>
</protein>
<evidence type="ECO:0000313" key="3">
    <source>
        <dbReference type="Proteomes" id="UP000824219"/>
    </source>
</evidence>
<evidence type="ECO:0000313" key="2">
    <source>
        <dbReference type="EMBL" id="KAG7333045.1"/>
    </source>
</evidence>
<evidence type="ECO:0000256" key="1">
    <source>
        <dbReference type="SAM" id="MobiDB-lite"/>
    </source>
</evidence>
<sequence>MQTSIKVQVSPAFHSAVSEFVKELEQPGKNKEEKEELTKEGKKKESNLELALYRDERMLQGSSVRPSPT</sequence>
<feature type="region of interest" description="Disordered" evidence="1">
    <location>
        <begin position="22"/>
        <end position="69"/>
    </location>
</feature>
<feature type="compositionally biased region" description="Polar residues" evidence="1">
    <location>
        <begin position="60"/>
        <end position="69"/>
    </location>
</feature>
<accession>A0A9D3P4U6</accession>
<name>A0A9D3P4U6_9TELE</name>
<reference evidence="2 3" key="1">
    <citation type="submission" date="2021-06" db="EMBL/GenBank/DDBJ databases">
        <title>Chromosome-level genome assembly of the red-tail catfish (Hemibagrus wyckioides).</title>
        <authorList>
            <person name="Shao F."/>
        </authorList>
    </citation>
    <scope>NUCLEOTIDE SEQUENCE [LARGE SCALE GENOMIC DNA]</scope>
    <source>
        <strain evidence="2">EC202008001</strain>
        <tissue evidence="2">Blood</tissue>
    </source>
</reference>
<keyword evidence="3" id="KW-1185">Reference proteome</keyword>
<feature type="compositionally biased region" description="Basic and acidic residues" evidence="1">
    <location>
        <begin position="22"/>
        <end position="58"/>
    </location>
</feature>
<dbReference type="EMBL" id="JAHKSW010000004">
    <property type="protein sequence ID" value="KAG7333045.1"/>
    <property type="molecule type" value="Genomic_DNA"/>
</dbReference>